<accession>A0A1H3X6N6</accession>
<keyword evidence="2" id="KW-1185">Reference proteome</keyword>
<gene>
    <name evidence="1" type="ORF">SAMN05443667_101378</name>
</gene>
<sequence>MQIILHFFNEKMKKMKYQVTIKNIQTIEELSTYWSTEDYVNLLALYGFPDAKSRNNKELRALLSMALSDYEPNEAAAILLTYKLSEELTEGQIEQISNDMLLDKICEEYPVIKLHAPLFHCNQLLHHAYNGKFPNAKAVILKCKITAEENNILTKEQFLKTLNNGLTEGNLIKRLFEEPMTTAAEFPDADGIVWELNTSDNENYEMITSEYWLDRSDLIASEYEGEVMEEA</sequence>
<evidence type="ECO:0000313" key="2">
    <source>
        <dbReference type="Proteomes" id="UP000198951"/>
    </source>
</evidence>
<evidence type="ECO:0000313" key="1">
    <source>
        <dbReference type="EMBL" id="SDZ94314.1"/>
    </source>
</evidence>
<dbReference type="STRING" id="150146.SAMN05443667_101378"/>
<reference evidence="2" key="1">
    <citation type="submission" date="2016-10" db="EMBL/GenBank/DDBJ databases">
        <authorList>
            <person name="Varghese N."/>
            <person name="Submissions S."/>
        </authorList>
    </citation>
    <scope>NUCLEOTIDE SEQUENCE [LARGE SCALE GENOMIC DNA]</scope>
    <source>
        <strain evidence="2">DSM 22376</strain>
    </source>
</reference>
<name>A0A1H3X6N6_9FLAO</name>
<dbReference type="EMBL" id="FNRD01000001">
    <property type="protein sequence ID" value="SDZ94314.1"/>
    <property type="molecule type" value="Genomic_DNA"/>
</dbReference>
<dbReference type="AlphaFoldDB" id="A0A1H3X6N6"/>
<dbReference type="Proteomes" id="UP000198951">
    <property type="component" value="Unassembled WGS sequence"/>
</dbReference>
<organism evidence="1 2">
    <name type="scientific">Flavobacterium gillisiae</name>
    <dbReference type="NCBI Taxonomy" id="150146"/>
    <lineage>
        <taxon>Bacteria</taxon>
        <taxon>Pseudomonadati</taxon>
        <taxon>Bacteroidota</taxon>
        <taxon>Flavobacteriia</taxon>
        <taxon>Flavobacteriales</taxon>
        <taxon>Flavobacteriaceae</taxon>
        <taxon>Flavobacterium</taxon>
    </lineage>
</organism>
<proteinExistence type="predicted"/>
<protein>
    <submittedName>
        <fullName evidence="1">Uncharacterized protein</fullName>
    </submittedName>
</protein>